<dbReference type="Gene3D" id="3.40.50.720">
    <property type="entry name" value="NAD(P)-binding Rossmann-like Domain"/>
    <property type="match status" value="1"/>
</dbReference>
<dbReference type="Gene3D" id="3.90.180.10">
    <property type="entry name" value="Medium-chain alcohol dehydrogenases, catalytic domain"/>
    <property type="match status" value="1"/>
</dbReference>
<dbReference type="SUPFAM" id="SSF51735">
    <property type="entry name" value="NAD(P)-binding Rossmann-fold domains"/>
    <property type="match status" value="1"/>
</dbReference>
<dbReference type="InterPro" id="IPR020843">
    <property type="entry name" value="ER"/>
</dbReference>
<dbReference type="GO" id="GO:0005739">
    <property type="term" value="C:mitochondrion"/>
    <property type="evidence" value="ECO:0007669"/>
    <property type="project" value="TreeGrafter"/>
</dbReference>
<keyword evidence="1" id="KW-0560">Oxidoreductase</keyword>
<dbReference type="InterPro" id="IPR036291">
    <property type="entry name" value="NAD(P)-bd_dom_sf"/>
</dbReference>
<evidence type="ECO:0000256" key="1">
    <source>
        <dbReference type="ARBA" id="ARBA00023002"/>
    </source>
</evidence>
<keyword evidence="4" id="KW-1185">Reference proteome</keyword>
<dbReference type="SMART" id="SM00829">
    <property type="entry name" value="PKS_ER"/>
    <property type="match status" value="1"/>
</dbReference>
<dbReference type="SUPFAM" id="SSF50129">
    <property type="entry name" value="GroES-like"/>
    <property type="match status" value="1"/>
</dbReference>
<dbReference type="InterPro" id="IPR011032">
    <property type="entry name" value="GroES-like_sf"/>
</dbReference>
<proteinExistence type="predicted"/>
<dbReference type="EMBL" id="ML769682">
    <property type="protein sequence ID" value="KAE9389806.1"/>
    <property type="molecule type" value="Genomic_DNA"/>
</dbReference>
<evidence type="ECO:0000313" key="4">
    <source>
        <dbReference type="Proteomes" id="UP000799118"/>
    </source>
</evidence>
<name>A0A6A4GWF8_9AGAR</name>
<dbReference type="PANTHER" id="PTHR11695:SF294">
    <property type="entry name" value="RETICULON-4-INTERACTING PROTEIN 1, MITOCHONDRIAL"/>
    <property type="match status" value="1"/>
</dbReference>
<dbReference type="AlphaFoldDB" id="A0A6A4GWF8"/>
<reference evidence="3" key="1">
    <citation type="journal article" date="2019" name="Environ. Microbiol.">
        <title>Fungal ecological strategies reflected in gene transcription - a case study of two litter decomposers.</title>
        <authorList>
            <person name="Barbi F."/>
            <person name="Kohler A."/>
            <person name="Barry K."/>
            <person name="Baskaran P."/>
            <person name="Daum C."/>
            <person name="Fauchery L."/>
            <person name="Ihrmark K."/>
            <person name="Kuo A."/>
            <person name="LaButti K."/>
            <person name="Lipzen A."/>
            <person name="Morin E."/>
            <person name="Grigoriev I.V."/>
            <person name="Henrissat B."/>
            <person name="Lindahl B."/>
            <person name="Martin F."/>
        </authorList>
    </citation>
    <scope>NUCLEOTIDE SEQUENCE</scope>
    <source>
        <strain evidence="3">JB14</strain>
    </source>
</reference>
<accession>A0A6A4GWF8</accession>
<dbReference type="OrthoDB" id="3509362at2759"/>
<organism evidence="3 4">
    <name type="scientific">Gymnopus androsaceus JB14</name>
    <dbReference type="NCBI Taxonomy" id="1447944"/>
    <lineage>
        <taxon>Eukaryota</taxon>
        <taxon>Fungi</taxon>
        <taxon>Dikarya</taxon>
        <taxon>Basidiomycota</taxon>
        <taxon>Agaricomycotina</taxon>
        <taxon>Agaricomycetes</taxon>
        <taxon>Agaricomycetidae</taxon>
        <taxon>Agaricales</taxon>
        <taxon>Marasmiineae</taxon>
        <taxon>Omphalotaceae</taxon>
        <taxon>Gymnopus</taxon>
    </lineage>
</organism>
<gene>
    <name evidence="3" type="ORF">BT96DRAFT_967904</name>
</gene>
<dbReference type="CDD" id="cd08267">
    <property type="entry name" value="MDR1"/>
    <property type="match status" value="1"/>
</dbReference>
<dbReference type="Pfam" id="PF00107">
    <property type="entry name" value="ADH_zinc_N"/>
    <property type="match status" value="1"/>
</dbReference>
<dbReference type="InterPro" id="IPR002364">
    <property type="entry name" value="Quin_OxRdtase/zeta-crystal_CS"/>
</dbReference>
<dbReference type="PROSITE" id="PS01162">
    <property type="entry name" value="QOR_ZETA_CRYSTAL"/>
    <property type="match status" value="1"/>
</dbReference>
<sequence length="338" mass="36260">MSSSTLPKTMRAWVFSSRGLPRDVLSFDRSFPVPDPPAKDNLLIRISHVALNPGCYITMANIPPLVRRLLGGNTTAIAEAEFSGVVHLAGPSAPTGLCAGTRVFGNFPMMQLIAGAGALAEYIVVSASSVAVIPPSMGFVEASGLGGAAGDRLLVNGGSGGVGTMVIQIAKARGAYVIATCSGRNIDLVKSLGADEVIDYRANHPLPVYLAKEYHKRPFDFIFDTIGVQDLFTYSPHYLKPQGALINVGNFEGATLTVFRALLNTWRPVLLGGIPRRYSMISTTPDGVKAAQLARMTEEGQLRVIVDEVVEFEDVLRAYDRMINRSARGKIIVKVQDV</sequence>
<protein>
    <submittedName>
        <fullName evidence="3">NAD(P)-binding protein</fullName>
    </submittedName>
</protein>
<dbReference type="GO" id="GO:0008270">
    <property type="term" value="F:zinc ion binding"/>
    <property type="evidence" value="ECO:0007669"/>
    <property type="project" value="InterPro"/>
</dbReference>
<evidence type="ECO:0000313" key="3">
    <source>
        <dbReference type="EMBL" id="KAE9389806.1"/>
    </source>
</evidence>
<dbReference type="GO" id="GO:0016491">
    <property type="term" value="F:oxidoreductase activity"/>
    <property type="evidence" value="ECO:0007669"/>
    <property type="project" value="UniProtKB-KW"/>
</dbReference>
<dbReference type="InterPro" id="IPR050700">
    <property type="entry name" value="YIM1/Zinc_Alcohol_DH_Fams"/>
</dbReference>
<dbReference type="Proteomes" id="UP000799118">
    <property type="component" value="Unassembled WGS sequence"/>
</dbReference>
<dbReference type="PANTHER" id="PTHR11695">
    <property type="entry name" value="ALCOHOL DEHYDROGENASE RELATED"/>
    <property type="match status" value="1"/>
</dbReference>
<dbReference type="InterPro" id="IPR013149">
    <property type="entry name" value="ADH-like_C"/>
</dbReference>
<evidence type="ECO:0000259" key="2">
    <source>
        <dbReference type="SMART" id="SM00829"/>
    </source>
</evidence>
<feature type="domain" description="Enoyl reductase (ER)" evidence="2">
    <location>
        <begin position="19"/>
        <end position="333"/>
    </location>
</feature>